<feature type="non-terminal residue" evidence="8">
    <location>
        <position position="1"/>
    </location>
</feature>
<evidence type="ECO:0000256" key="3">
    <source>
        <dbReference type="ARBA" id="ARBA00022475"/>
    </source>
</evidence>
<evidence type="ECO:0000256" key="1">
    <source>
        <dbReference type="ARBA" id="ARBA00004651"/>
    </source>
</evidence>
<feature type="transmembrane region" description="Helical" evidence="7">
    <location>
        <begin position="127"/>
        <end position="147"/>
    </location>
</feature>
<evidence type="ECO:0000313" key="8">
    <source>
        <dbReference type="EMBL" id="GAG03942.1"/>
    </source>
</evidence>
<dbReference type="EMBL" id="BARS01024101">
    <property type="protein sequence ID" value="GAG03942.1"/>
    <property type="molecule type" value="Genomic_DNA"/>
</dbReference>
<feature type="transmembrane region" description="Helical" evidence="7">
    <location>
        <begin position="249"/>
        <end position="267"/>
    </location>
</feature>
<gene>
    <name evidence="8" type="ORF">S01H1_38294</name>
</gene>
<dbReference type="PANTHER" id="PTHR23522">
    <property type="entry name" value="BLL5896 PROTEIN"/>
    <property type="match status" value="1"/>
</dbReference>
<keyword evidence="3" id="KW-1003">Cell membrane</keyword>
<evidence type="ECO:0000256" key="7">
    <source>
        <dbReference type="SAM" id="Phobius"/>
    </source>
</evidence>
<proteinExistence type="predicted"/>
<keyword evidence="2" id="KW-0813">Transport</keyword>
<sequence>IYPGAKWEVIAIESGKIFIWAPIAWVLVGWLLTGIRRLGKGGGEGSDCLVLAGVLSLVMGAYCFLLPPIVPAGGKWPIVAALGMLSNNNVLILLIVSFVLASQLQFYFLGTAQYLGDLGVQDKNVPAVMTIAQVAQAIVTWFALTFVLTKVGFTWGLAAGALAWTMMYIAYATMQKWLVIASMALHGIAYLLFIIVGQIFMDSVATDQIRASSQALIFVVTMGFGLFLGTQFTGAIMDRFKTPEGKFRWRAIYLVPCGLTLACAIVLA</sequence>
<feature type="transmembrane region" description="Helical" evidence="7">
    <location>
        <begin position="17"/>
        <end position="36"/>
    </location>
</feature>
<comment type="caution">
    <text evidence="8">The sequence shown here is derived from an EMBL/GenBank/DDBJ whole genome shotgun (WGS) entry which is preliminary data.</text>
</comment>
<feature type="transmembrane region" description="Helical" evidence="7">
    <location>
        <begin position="213"/>
        <end position="237"/>
    </location>
</feature>
<evidence type="ECO:0000256" key="5">
    <source>
        <dbReference type="ARBA" id="ARBA00022989"/>
    </source>
</evidence>
<dbReference type="InterPro" id="IPR036259">
    <property type="entry name" value="MFS_trans_sf"/>
</dbReference>
<evidence type="ECO:0000256" key="6">
    <source>
        <dbReference type="ARBA" id="ARBA00023136"/>
    </source>
</evidence>
<dbReference type="SUPFAM" id="SSF103473">
    <property type="entry name" value="MFS general substrate transporter"/>
    <property type="match status" value="1"/>
</dbReference>
<evidence type="ECO:0008006" key="9">
    <source>
        <dbReference type="Google" id="ProtNLM"/>
    </source>
</evidence>
<evidence type="ECO:0000256" key="2">
    <source>
        <dbReference type="ARBA" id="ARBA00022448"/>
    </source>
</evidence>
<dbReference type="Pfam" id="PF03825">
    <property type="entry name" value="Nuc_H_symport"/>
    <property type="match status" value="1"/>
</dbReference>
<reference evidence="8" key="1">
    <citation type="journal article" date="2014" name="Front. Microbiol.">
        <title>High frequency of phylogenetically diverse reductive dehalogenase-homologous genes in deep subseafloor sedimentary metagenomes.</title>
        <authorList>
            <person name="Kawai M."/>
            <person name="Futagami T."/>
            <person name="Toyoda A."/>
            <person name="Takaki Y."/>
            <person name="Nishi S."/>
            <person name="Hori S."/>
            <person name="Arai W."/>
            <person name="Tsubouchi T."/>
            <person name="Morono Y."/>
            <person name="Uchiyama I."/>
            <person name="Ito T."/>
            <person name="Fujiyama A."/>
            <person name="Inagaki F."/>
            <person name="Takami H."/>
        </authorList>
    </citation>
    <scope>NUCLEOTIDE SEQUENCE</scope>
    <source>
        <strain evidence="8">Expedition CK06-06</strain>
    </source>
</reference>
<dbReference type="InterPro" id="IPR004740">
    <property type="entry name" value="Nuc_H_symport"/>
</dbReference>
<dbReference type="GO" id="GO:0015212">
    <property type="term" value="F:cytidine transmembrane transporter activity"/>
    <property type="evidence" value="ECO:0007669"/>
    <property type="project" value="TreeGrafter"/>
</dbReference>
<dbReference type="AlphaFoldDB" id="X0UXL6"/>
<dbReference type="GO" id="GO:0005886">
    <property type="term" value="C:plasma membrane"/>
    <property type="evidence" value="ECO:0007669"/>
    <property type="project" value="UniProtKB-SubCell"/>
</dbReference>
<organism evidence="8">
    <name type="scientific">marine sediment metagenome</name>
    <dbReference type="NCBI Taxonomy" id="412755"/>
    <lineage>
        <taxon>unclassified sequences</taxon>
        <taxon>metagenomes</taxon>
        <taxon>ecological metagenomes</taxon>
    </lineage>
</organism>
<keyword evidence="5 7" id="KW-1133">Transmembrane helix</keyword>
<keyword evidence="4 7" id="KW-0812">Transmembrane</keyword>
<dbReference type="GO" id="GO:0015213">
    <property type="term" value="F:uridine transmembrane transporter activity"/>
    <property type="evidence" value="ECO:0007669"/>
    <property type="project" value="TreeGrafter"/>
</dbReference>
<evidence type="ECO:0000256" key="4">
    <source>
        <dbReference type="ARBA" id="ARBA00022692"/>
    </source>
</evidence>
<dbReference type="Gene3D" id="1.20.1250.20">
    <property type="entry name" value="MFS general substrate transporter like domains"/>
    <property type="match status" value="1"/>
</dbReference>
<accession>X0UXL6</accession>
<name>X0UXL6_9ZZZZ</name>
<feature type="transmembrane region" description="Helical" evidence="7">
    <location>
        <begin position="48"/>
        <end position="70"/>
    </location>
</feature>
<protein>
    <recommendedName>
        <fullName evidence="9">Major facilitator superfamily (MFS) profile domain-containing protein</fullName>
    </recommendedName>
</protein>
<feature type="non-terminal residue" evidence="8">
    <location>
        <position position="268"/>
    </location>
</feature>
<keyword evidence="6 7" id="KW-0472">Membrane</keyword>
<feature type="transmembrane region" description="Helical" evidence="7">
    <location>
        <begin position="153"/>
        <end position="171"/>
    </location>
</feature>
<feature type="transmembrane region" description="Helical" evidence="7">
    <location>
        <begin position="90"/>
        <end position="115"/>
    </location>
</feature>
<dbReference type="PANTHER" id="PTHR23522:SF4">
    <property type="entry name" value="NUCLEOSIDE PERMEASE NUPG-RELATED"/>
    <property type="match status" value="1"/>
</dbReference>
<feature type="transmembrane region" description="Helical" evidence="7">
    <location>
        <begin position="178"/>
        <end position="201"/>
    </location>
</feature>
<comment type="subcellular location">
    <subcellularLocation>
        <location evidence="1">Cell membrane</location>
        <topology evidence="1">Multi-pass membrane protein</topology>
    </subcellularLocation>
</comment>